<dbReference type="Gene3D" id="3.30.1120.10">
    <property type="match status" value="1"/>
</dbReference>
<evidence type="ECO:0000259" key="3">
    <source>
        <dbReference type="Pfam" id="PF00884"/>
    </source>
</evidence>
<dbReference type="GO" id="GO:0004065">
    <property type="term" value="F:arylsulfatase activity"/>
    <property type="evidence" value="ECO:0007669"/>
    <property type="project" value="TreeGrafter"/>
</dbReference>
<name>A0A3N1XTP4_9GAMM</name>
<gene>
    <name evidence="4" type="ORF">EDC57_2299</name>
</gene>
<dbReference type="RefSeq" id="WP_123402034.1">
    <property type="nucleotide sequence ID" value="NZ_RJVI01000003.1"/>
</dbReference>
<dbReference type="PANTHER" id="PTHR42693:SF33">
    <property type="entry name" value="ARYLSULFATASE"/>
    <property type="match status" value="1"/>
</dbReference>
<dbReference type="InterPro" id="IPR000917">
    <property type="entry name" value="Sulfatase_N"/>
</dbReference>
<keyword evidence="2" id="KW-1133">Transmembrane helix</keyword>
<keyword evidence="5" id="KW-1185">Reference proteome</keyword>
<dbReference type="InterPro" id="IPR050738">
    <property type="entry name" value="Sulfatase"/>
</dbReference>
<comment type="caution">
    <text evidence="4">The sequence shown here is derived from an EMBL/GenBank/DDBJ whole genome shotgun (WGS) entry which is preliminary data.</text>
</comment>
<dbReference type="SUPFAM" id="SSF53649">
    <property type="entry name" value="Alkaline phosphatase-like"/>
    <property type="match status" value="1"/>
</dbReference>
<organism evidence="4 5">
    <name type="scientific">Inmirania thermothiophila</name>
    <dbReference type="NCBI Taxonomy" id="1750597"/>
    <lineage>
        <taxon>Bacteria</taxon>
        <taxon>Pseudomonadati</taxon>
        <taxon>Pseudomonadota</taxon>
        <taxon>Gammaproteobacteria</taxon>
        <taxon>Chromatiales</taxon>
        <taxon>Ectothiorhodospiraceae</taxon>
        <taxon>Inmirania</taxon>
    </lineage>
</organism>
<dbReference type="AlphaFoldDB" id="A0A3N1XTP4"/>
<feature type="transmembrane region" description="Helical" evidence="2">
    <location>
        <begin position="171"/>
        <end position="189"/>
    </location>
</feature>
<evidence type="ECO:0000313" key="4">
    <source>
        <dbReference type="EMBL" id="ROR29628.1"/>
    </source>
</evidence>
<dbReference type="OrthoDB" id="9766107at2"/>
<feature type="transmembrane region" description="Helical" evidence="2">
    <location>
        <begin position="142"/>
        <end position="164"/>
    </location>
</feature>
<dbReference type="CDD" id="cd16148">
    <property type="entry name" value="sulfatase_like"/>
    <property type="match status" value="1"/>
</dbReference>
<feature type="transmembrane region" description="Helical" evidence="2">
    <location>
        <begin position="51"/>
        <end position="77"/>
    </location>
</feature>
<feature type="transmembrane region" description="Helical" evidence="2">
    <location>
        <begin position="89"/>
        <end position="109"/>
    </location>
</feature>
<dbReference type="Gene3D" id="3.40.720.10">
    <property type="entry name" value="Alkaline Phosphatase, subunit A"/>
    <property type="match status" value="1"/>
</dbReference>
<keyword evidence="2" id="KW-0812">Transmembrane</keyword>
<sequence>MNRVPRLRPLAAGSALAALAFTALLTAKSVADFGRTGPAIRAEIEAHYLGYAVYAVGRLAVAAFVIAWLLAMAGAAVQAAFLPARRRPAFAAFVAGGAAIGLGTAWTFARALVHEPGTLVASWLYDVAHLVRLWFLVEPLPLAGIGLALAGLVTLALAVLALRLVRAGRPWPAAALAAVPASAALAAVLPRPGAPPPAAGAAAGRPNIVLIGSDTLRADRLGLAGYPRRLTPHIDALAAQGTWFAETYVPIARTAPSITTLLTGAWPRRHGVTSNFIPDEATRLPVPALPALLREAGYRTAAVGDWAASDVGKIAFGFDALEVSPDQWNLKYLLRQGPKDLRLFVALFTHNAAGRLLLPELYYLAGRPLTADVGRAARRAIDRLAAGRRPFFLLTFIATTHAPFGSEYPYYTLFSGGGYRGRSKFSMTGVFTPEDIARRQAQGAEAFDVQQIVDLYDGAVRRFDDEVGRIVEHLAARGLLDDTIVVVFSDHGTDLFERGTWGQGNTVLGDDPSNRIPLVVVDPRRRGPRTVRATVRSVDLAPTLLELAGLDPGRLQADGRSLVPFMDGVEAAPRAAYFATGAWLARVQGMAEDHLRVPPLLELLEIPDHGTGTIALSAEGRRRIEAARDRAVRYGRWKLVRIPTKAGPRYALYDLAEPQAGDVTAHHPALAACLRRALEAWVEDPAAAPLRPDCGGEVAAREGARS</sequence>
<evidence type="ECO:0000256" key="2">
    <source>
        <dbReference type="SAM" id="Phobius"/>
    </source>
</evidence>
<dbReference type="EMBL" id="RJVI01000003">
    <property type="protein sequence ID" value="ROR29628.1"/>
    <property type="molecule type" value="Genomic_DNA"/>
</dbReference>
<dbReference type="InterPro" id="IPR017850">
    <property type="entry name" value="Alkaline_phosphatase_core_sf"/>
</dbReference>
<protein>
    <submittedName>
        <fullName evidence="4">Arylsulfatase A-like enzyme</fullName>
    </submittedName>
</protein>
<comment type="similarity">
    <text evidence="1">Belongs to the sulfatase family.</text>
</comment>
<accession>A0A3N1XTP4</accession>
<dbReference type="Proteomes" id="UP000276634">
    <property type="component" value="Unassembled WGS sequence"/>
</dbReference>
<dbReference type="Pfam" id="PF00884">
    <property type="entry name" value="Sulfatase"/>
    <property type="match status" value="1"/>
</dbReference>
<dbReference type="PANTHER" id="PTHR42693">
    <property type="entry name" value="ARYLSULFATASE FAMILY MEMBER"/>
    <property type="match status" value="1"/>
</dbReference>
<proteinExistence type="inferred from homology"/>
<keyword evidence="2" id="KW-0472">Membrane</keyword>
<reference evidence="4 5" key="1">
    <citation type="submission" date="2018-11" db="EMBL/GenBank/DDBJ databases">
        <title>Genomic Encyclopedia of Type Strains, Phase IV (KMG-IV): sequencing the most valuable type-strain genomes for metagenomic binning, comparative biology and taxonomic classification.</title>
        <authorList>
            <person name="Goeker M."/>
        </authorList>
    </citation>
    <scope>NUCLEOTIDE SEQUENCE [LARGE SCALE GENOMIC DNA]</scope>
    <source>
        <strain evidence="4 5">DSM 100275</strain>
    </source>
</reference>
<evidence type="ECO:0000313" key="5">
    <source>
        <dbReference type="Proteomes" id="UP000276634"/>
    </source>
</evidence>
<feature type="domain" description="Sulfatase N-terminal" evidence="3">
    <location>
        <begin position="206"/>
        <end position="549"/>
    </location>
</feature>
<evidence type="ECO:0000256" key="1">
    <source>
        <dbReference type="ARBA" id="ARBA00008779"/>
    </source>
</evidence>